<dbReference type="Gene3D" id="3.20.20.450">
    <property type="entry name" value="EAL domain"/>
    <property type="match status" value="1"/>
</dbReference>
<dbReference type="Pfam" id="PF00990">
    <property type="entry name" value="GGDEF"/>
    <property type="match status" value="1"/>
</dbReference>
<dbReference type="NCBIfam" id="TIGR00254">
    <property type="entry name" value="GGDEF"/>
    <property type="match status" value="1"/>
</dbReference>
<feature type="domain" description="EAL" evidence="2">
    <location>
        <begin position="1"/>
        <end position="256"/>
    </location>
</feature>
<dbReference type="InterPro" id="IPR050706">
    <property type="entry name" value="Cyclic-di-GMP_PDE-like"/>
</dbReference>
<dbReference type="SUPFAM" id="SSF55073">
    <property type="entry name" value="Nucleotide cyclase"/>
    <property type="match status" value="1"/>
</dbReference>
<dbReference type="InterPro" id="IPR000644">
    <property type="entry name" value="CBS_dom"/>
</dbReference>
<dbReference type="Pfam" id="PF00563">
    <property type="entry name" value="EAL"/>
    <property type="match status" value="1"/>
</dbReference>
<evidence type="ECO:0000313" key="6">
    <source>
        <dbReference type="Proteomes" id="UP001259572"/>
    </source>
</evidence>
<comment type="caution">
    <text evidence="5">The sequence shown here is derived from an EMBL/GenBank/DDBJ whole genome shotgun (WGS) entry which is preliminary data.</text>
</comment>
<dbReference type="PANTHER" id="PTHR33121">
    <property type="entry name" value="CYCLIC DI-GMP PHOSPHODIESTERASE PDEF"/>
    <property type="match status" value="1"/>
</dbReference>
<evidence type="ECO:0000313" key="5">
    <source>
        <dbReference type="EMBL" id="MDT9600692.1"/>
    </source>
</evidence>
<gene>
    <name evidence="5" type="ORF">RQX22_17150</name>
</gene>
<evidence type="ECO:0000259" key="2">
    <source>
        <dbReference type="PROSITE" id="PS50883"/>
    </source>
</evidence>
<dbReference type="InterPro" id="IPR035919">
    <property type="entry name" value="EAL_sf"/>
</dbReference>
<dbReference type="InterPro" id="IPR001633">
    <property type="entry name" value="EAL_dom"/>
</dbReference>
<dbReference type="InterPro" id="IPR043128">
    <property type="entry name" value="Rev_trsase/Diguanyl_cyclase"/>
</dbReference>
<dbReference type="InterPro" id="IPR029787">
    <property type="entry name" value="Nucleotide_cyclase"/>
</dbReference>
<protein>
    <submittedName>
        <fullName evidence="5">EAL domain-containing protein</fullName>
    </submittedName>
</protein>
<dbReference type="SUPFAM" id="SSF141868">
    <property type="entry name" value="EAL domain-like"/>
    <property type="match status" value="1"/>
</dbReference>
<dbReference type="SMART" id="SM00052">
    <property type="entry name" value="EAL"/>
    <property type="match status" value="1"/>
</dbReference>
<dbReference type="RefSeq" id="WP_315728095.1">
    <property type="nucleotide sequence ID" value="NZ_JAVUPU010000011.1"/>
</dbReference>
<dbReference type="EMBL" id="JAVUPU010000011">
    <property type="protein sequence ID" value="MDT9600692.1"/>
    <property type="molecule type" value="Genomic_DNA"/>
</dbReference>
<dbReference type="CDD" id="cd01948">
    <property type="entry name" value="EAL"/>
    <property type="match status" value="1"/>
</dbReference>
<organism evidence="5 6">
    <name type="scientific">Sphingosinicella rhizophila</name>
    <dbReference type="NCBI Taxonomy" id="3050082"/>
    <lineage>
        <taxon>Bacteria</taxon>
        <taxon>Pseudomonadati</taxon>
        <taxon>Pseudomonadota</taxon>
        <taxon>Alphaproteobacteria</taxon>
        <taxon>Sphingomonadales</taxon>
        <taxon>Sphingosinicellaceae</taxon>
        <taxon>Sphingosinicella</taxon>
    </lineage>
</organism>
<dbReference type="SMART" id="SM00267">
    <property type="entry name" value="GGDEF"/>
    <property type="match status" value="1"/>
</dbReference>
<reference evidence="5 6" key="1">
    <citation type="submission" date="2023-05" db="EMBL/GenBank/DDBJ databases">
        <authorList>
            <person name="Guo Y."/>
        </authorList>
    </citation>
    <scope>NUCLEOTIDE SEQUENCE [LARGE SCALE GENOMIC DNA]</scope>
    <source>
        <strain evidence="5 6">GR2756</strain>
    </source>
</reference>
<proteinExistence type="predicted"/>
<feature type="domain" description="CBS" evidence="4">
    <location>
        <begin position="272"/>
        <end position="331"/>
    </location>
</feature>
<dbReference type="Pfam" id="PF00571">
    <property type="entry name" value="CBS"/>
    <property type="match status" value="1"/>
</dbReference>
<dbReference type="InterPro" id="IPR000160">
    <property type="entry name" value="GGDEF_dom"/>
</dbReference>
<feature type="domain" description="GGDEF" evidence="3">
    <location>
        <begin position="429"/>
        <end position="562"/>
    </location>
</feature>
<evidence type="ECO:0000256" key="1">
    <source>
        <dbReference type="PROSITE-ProRule" id="PRU00703"/>
    </source>
</evidence>
<name>A0ABU3QBP0_9SPHN</name>
<keyword evidence="1" id="KW-0129">CBS domain</keyword>
<evidence type="ECO:0000259" key="4">
    <source>
        <dbReference type="PROSITE" id="PS51371"/>
    </source>
</evidence>
<dbReference type="Proteomes" id="UP001259572">
    <property type="component" value="Unassembled WGS sequence"/>
</dbReference>
<dbReference type="PANTHER" id="PTHR33121:SF70">
    <property type="entry name" value="SIGNALING PROTEIN YKOW"/>
    <property type="match status" value="1"/>
</dbReference>
<dbReference type="InterPro" id="IPR046342">
    <property type="entry name" value="CBS_dom_sf"/>
</dbReference>
<accession>A0ABU3QBP0</accession>
<dbReference type="PROSITE" id="PS50883">
    <property type="entry name" value="EAL"/>
    <property type="match status" value="1"/>
</dbReference>
<dbReference type="SUPFAM" id="SSF54631">
    <property type="entry name" value="CBS-domain pair"/>
    <property type="match status" value="1"/>
</dbReference>
<evidence type="ECO:0000259" key="3">
    <source>
        <dbReference type="PROSITE" id="PS50887"/>
    </source>
</evidence>
<keyword evidence="6" id="KW-1185">Reference proteome</keyword>
<dbReference type="PROSITE" id="PS51371">
    <property type="entry name" value="CBS"/>
    <property type="match status" value="1"/>
</dbReference>
<sequence length="585" mass="64393">MNLKLAQGFEERPMDALGSAEIAFQPIVDSISLRCHGFEALTRLKPDSLYSDICHVMDAASATGELARTERMLLTKSISRFAEIDGAGATRLFCNVDNRVFDDPDIKPGNIVELAVQKGLTPANLCIELSERQPPKSIDALRRIVDMFLRFNVRIAIDDFGRGFSGMDMLLQVNPHYIKIDQAFIRSLNTDARKQAIVHKVTGLSHSLGLLVVAEGVETEAELRNVRELGCDLVQGFLIARPTVDLGRVRMNYEGKVASRPARGISPIILDLMEEVQPVSIGAPLSDVIDRFKVRDVRSFLPVVDDHGYLHGAVYEADVASYLFGDYGPSLLANKGMNQSVGQVIRRCPISEAHVGPETLVESYVVSAGNEGLALTAEGRYVGFLSNNAILRLAAAREVEAARQQNPLTQLPGNISIGEHVDAIISGRQTALLAFFDFDNFKAFNDKYGFAVGDRALLLFSDLLKSFSHDHDAFIGHIGGDDFFLSIDRPDDSHERQIETLCRRFEADAANLYSPEDRVAGGIVADDRFGEKRFFPLLRTSAILLHVSRSAAYASSSDIFRELALGKSLAKKSPNGIHRMNGRFL</sequence>
<dbReference type="Gene3D" id="3.30.70.270">
    <property type="match status" value="1"/>
</dbReference>
<dbReference type="PROSITE" id="PS50887">
    <property type="entry name" value="GGDEF"/>
    <property type="match status" value="1"/>
</dbReference>